<dbReference type="EMBL" id="JBHUCP010000022">
    <property type="protein sequence ID" value="MFD1532892.1"/>
    <property type="molecule type" value="Genomic_DNA"/>
</dbReference>
<proteinExistence type="predicted"/>
<keyword evidence="2" id="KW-1133">Transmembrane helix</keyword>
<protein>
    <submittedName>
        <fullName evidence="3">Uncharacterized protein</fullName>
    </submittedName>
</protein>
<name>A0ABW4FQW1_9PSEU</name>
<evidence type="ECO:0000313" key="4">
    <source>
        <dbReference type="Proteomes" id="UP001597145"/>
    </source>
</evidence>
<keyword evidence="4" id="KW-1185">Reference proteome</keyword>
<evidence type="ECO:0000256" key="1">
    <source>
        <dbReference type="SAM" id="MobiDB-lite"/>
    </source>
</evidence>
<reference evidence="4" key="1">
    <citation type="journal article" date="2019" name="Int. J. Syst. Evol. Microbiol.">
        <title>The Global Catalogue of Microorganisms (GCM) 10K type strain sequencing project: providing services to taxonomists for standard genome sequencing and annotation.</title>
        <authorList>
            <consortium name="The Broad Institute Genomics Platform"/>
            <consortium name="The Broad Institute Genome Sequencing Center for Infectious Disease"/>
            <person name="Wu L."/>
            <person name="Ma J."/>
        </authorList>
    </citation>
    <scope>NUCLEOTIDE SEQUENCE [LARGE SCALE GENOMIC DNA]</scope>
    <source>
        <strain evidence="4">JCM 12165</strain>
    </source>
</reference>
<comment type="caution">
    <text evidence="3">The sequence shown here is derived from an EMBL/GenBank/DDBJ whole genome shotgun (WGS) entry which is preliminary data.</text>
</comment>
<feature type="transmembrane region" description="Helical" evidence="2">
    <location>
        <begin position="36"/>
        <end position="58"/>
    </location>
</feature>
<organism evidence="3 4">
    <name type="scientific">Pseudonocardia aurantiaca</name>
    <dbReference type="NCBI Taxonomy" id="75290"/>
    <lineage>
        <taxon>Bacteria</taxon>
        <taxon>Bacillati</taxon>
        <taxon>Actinomycetota</taxon>
        <taxon>Actinomycetes</taxon>
        <taxon>Pseudonocardiales</taxon>
        <taxon>Pseudonocardiaceae</taxon>
        <taxon>Pseudonocardia</taxon>
    </lineage>
</organism>
<feature type="compositionally biased region" description="Low complexity" evidence="1">
    <location>
        <begin position="62"/>
        <end position="72"/>
    </location>
</feature>
<accession>A0ABW4FQW1</accession>
<dbReference type="Proteomes" id="UP001597145">
    <property type="component" value="Unassembled WGS sequence"/>
</dbReference>
<gene>
    <name evidence="3" type="ORF">ACFSCY_26050</name>
</gene>
<evidence type="ECO:0000256" key="2">
    <source>
        <dbReference type="SAM" id="Phobius"/>
    </source>
</evidence>
<evidence type="ECO:0000313" key="3">
    <source>
        <dbReference type="EMBL" id="MFD1532892.1"/>
    </source>
</evidence>
<feature type="region of interest" description="Disordered" evidence="1">
    <location>
        <begin position="62"/>
        <end position="89"/>
    </location>
</feature>
<keyword evidence="2" id="KW-0472">Membrane</keyword>
<keyword evidence="2" id="KW-0812">Transmembrane</keyword>
<dbReference type="RefSeq" id="WP_343984582.1">
    <property type="nucleotide sequence ID" value="NZ_BAAAJG010000025.1"/>
</dbReference>
<sequence length="257" mass="26586">MNELGLPPTRQLPAEVRERALHTVLSGMDSPQRRRLAPLLTTAAAVVAAVTVTTMVAVSAPGPGSPGAEAPGLEQLASGPPVMSGDPLTDNALTRCADAVVARNRTADYPPTSDWRTTEVLLTSPGGDTAIAINDRFACFVGMSNVYVSSTRGRQAGPVAIARLTPAIVVVLNPERHELDIVPRAAFIDPGGAPDAPVQLMMLGSASAPTSNLWLTVPGSYDGLMPDPGPIGVVVEDHRPMPTIGATTTTAKPPGPR</sequence>